<organism evidence="2 3">
    <name type="scientific">Flavobacterium plurextorum</name>
    <dbReference type="NCBI Taxonomy" id="1114867"/>
    <lineage>
        <taxon>Bacteria</taxon>
        <taxon>Pseudomonadati</taxon>
        <taxon>Bacteroidota</taxon>
        <taxon>Flavobacteriia</taxon>
        <taxon>Flavobacteriales</taxon>
        <taxon>Flavobacteriaceae</taxon>
        <taxon>Flavobacterium</taxon>
    </lineage>
</organism>
<evidence type="ECO:0000256" key="1">
    <source>
        <dbReference type="SAM" id="SignalP"/>
    </source>
</evidence>
<proteinExistence type="predicted"/>
<dbReference type="Proteomes" id="UP000198381">
    <property type="component" value="Unassembled WGS sequence"/>
</dbReference>
<evidence type="ECO:0000313" key="2">
    <source>
        <dbReference type="EMBL" id="OXB04736.1"/>
    </source>
</evidence>
<reference evidence="2 3" key="1">
    <citation type="submission" date="2016-11" db="EMBL/GenBank/DDBJ databases">
        <title>Whole genomes of Flavobacteriaceae.</title>
        <authorList>
            <person name="Stine C."/>
            <person name="Li C."/>
            <person name="Tadesse D."/>
        </authorList>
    </citation>
    <scope>NUCLEOTIDE SEQUENCE [LARGE SCALE GENOMIC DNA]</scope>
    <source>
        <strain evidence="2 3">CCUG 60112</strain>
    </source>
</reference>
<comment type="caution">
    <text evidence="2">The sequence shown here is derived from an EMBL/GenBank/DDBJ whole genome shotgun (WGS) entry which is preliminary data.</text>
</comment>
<dbReference type="RefSeq" id="WP_089059013.1">
    <property type="nucleotide sequence ID" value="NZ_MUHD01000030.1"/>
</dbReference>
<gene>
    <name evidence="2" type="ORF">B0A81_16355</name>
</gene>
<keyword evidence="1" id="KW-0732">Signal</keyword>
<accession>A0ABX4CR45</accession>
<feature type="chain" id="PRO_5046955140" evidence="1">
    <location>
        <begin position="19"/>
        <end position="179"/>
    </location>
</feature>
<keyword evidence="3" id="KW-1185">Reference proteome</keyword>
<dbReference type="EMBL" id="MUHD01000030">
    <property type="protein sequence ID" value="OXB04736.1"/>
    <property type="molecule type" value="Genomic_DNA"/>
</dbReference>
<evidence type="ECO:0000313" key="3">
    <source>
        <dbReference type="Proteomes" id="UP000198381"/>
    </source>
</evidence>
<sequence length="179" mass="20875">MKKLAFALLSLYSITINAQEIKILNTKEYLRNGSKEFILFCELKNNSKETIILPLPVETVGNNNTNSFNYFYLIETFPNNAFIIEESPPAIMTKKAKLTSDNILICKPFSTLKFNFDTKYITKNDVYFDDKIKFKQLALIYRPFDLTDEEKKENLSDELVNSNFYKKKIKSKSFSIKKT</sequence>
<feature type="signal peptide" evidence="1">
    <location>
        <begin position="1"/>
        <end position="18"/>
    </location>
</feature>
<name>A0ABX4CR45_9FLAO</name>
<protein>
    <submittedName>
        <fullName evidence="2">Uncharacterized protein</fullName>
    </submittedName>
</protein>